<dbReference type="InterPro" id="IPR008242">
    <property type="entry name" value="Chor_mutase/pphenate_deHydtase"/>
</dbReference>
<dbReference type="GO" id="GO:0004664">
    <property type="term" value="F:prephenate dehydratase activity"/>
    <property type="evidence" value="ECO:0007669"/>
    <property type="project" value="UniProtKB-EC"/>
</dbReference>
<keyword evidence="5" id="KW-0057">Aromatic amino acid biosynthesis</keyword>
<evidence type="ECO:0000256" key="8">
    <source>
        <dbReference type="ARBA" id="ARBA00047848"/>
    </source>
</evidence>
<protein>
    <recommendedName>
        <fullName evidence="3">Prephenate dehydratase</fullName>
        <ecNumber evidence="2">4.2.1.51</ecNumber>
    </recommendedName>
</protein>
<feature type="domain" description="Prephenate dehydratase" evidence="10">
    <location>
        <begin position="10"/>
        <end position="194"/>
    </location>
</feature>
<dbReference type="SUPFAM" id="SSF55021">
    <property type="entry name" value="ACT-like"/>
    <property type="match status" value="1"/>
</dbReference>
<gene>
    <name evidence="12" type="primary">pheA</name>
    <name evidence="12" type="ORF">IAD26_02865</name>
</gene>
<keyword evidence="4" id="KW-0028">Amino-acid biosynthesis</keyword>
<dbReference type="GO" id="GO:0005737">
    <property type="term" value="C:cytoplasm"/>
    <property type="evidence" value="ECO:0007669"/>
    <property type="project" value="TreeGrafter"/>
</dbReference>
<dbReference type="Proteomes" id="UP000886748">
    <property type="component" value="Unassembled WGS sequence"/>
</dbReference>
<dbReference type="PROSITE" id="PS51671">
    <property type="entry name" value="ACT"/>
    <property type="match status" value="1"/>
</dbReference>
<dbReference type="PROSITE" id="PS51171">
    <property type="entry name" value="PREPHENATE_DEHYDR_3"/>
    <property type="match status" value="1"/>
</dbReference>
<dbReference type="PANTHER" id="PTHR21022:SF19">
    <property type="entry name" value="PREPHENATE DEHYDRATASE-RELATED"/>
    <property type="match status" value="1"/>
</dbReference>
<dbReference type="EC" id="4.2.1.51" evidence="2"/>
<dbReference type="CDD" id="cd04905">
    <property type="entry name" value="ACT_CM-PDT"/>
    <property type="match status" value="1"/>
</dbReference>
<dbReference type="FunFam" id="3.30.70.260:FF:000012">
    <property type="entry name" value="Prephenate dehydratase"/>
    <property type="match status" value="1"/>
</dbReference>
<reference evidence="12" key="1">
    <citation type="submission" date="2020-10" db="EMBL/GenBank/DDBJ databases">
        <authorList>
            <person name="Gilroy R."/>
        </authorList>
    </citation>
    <scope>NUCLEOTIDE SEQUENCE</scope>
    <source>
        <strain evidence="12">CHK154-7741</strain>
    </source>
</reference>
<dbReference type="CDD" id="cd13532">
    <property type="entry name" value="PBP2_PDT_like"/>
    <property type="match status" value="1"/>
</dbReference>
<dbReference type="GO" id="GO:0009094">
    <property type="term" value="P:L-phenylalanine biosynthetic process"/>
    <property type="evidence" value="ECO:0007669"/>
    <property type="project" value="UniProtKB-KW"/>
</dbReference>
<evidence type="ECO:0000256" key="2">
    <source>
        <dbReference type="ARBA" id="ARBA00013147"/>
    </source>
</evidence>
<evidence type="ECO:0000256" key="7">
    <source>
        <dbReference type="ARBA" id="ARBA00023239"/>
    </source>
</evidence>
<dbReference type="EMBL" id="DVOD01000020">
    <property type="protein sequence ID" value="HIU92058.1"/>
    <property type="molecule type" value="Genomic_DNA"/>
</dbReference>
<dbReference type="InterPro" id="IPR002912">
    <property type="entry name" value="ACT_dom"/>
</dbReference>
<reference evidence="12" key="2">
    <citation type="journal article" date="2021" name="PeerJ">
        <title>Extensive microbial diversity within the chicken gut microbiome revealed by metagenomics and culture.</title>
        <authorList>
            <person name="Gilroy R."/>
            <person name="Ravi A."/>
            <person name="Getino M."/>
            <person name="Pursley I."/>
            <person name="Horton D.L."/>
            <person name="Alikhan N.F."/>
            <person name="Baker D."/>
            <person name="Gharbi K."/>
            <person name="Hall N."/>
            <person name="Watson M."/>
            <person name="Adriaenssens E.M."/>
            <person name="Foster-Nyarko E."/>
            <person name="Jarju S."/>
            <person name="Secka A."/>
            <person name="Antonio M."/>
            <person name="Oren A."/>
            <person name="Chaudhuri R.R."/>
            <person name="La Ragione R."/>
            <person name="Hildebrand F."/>
            <person name="Pallen M.J."/>
        </authorList>
    </citation>
    <scope>NUCLEOTIDE SEQUENCE</scope>
    <source>
        <strain evidence="12">CHK154-7741</strain>
    </source>
</reference>
<evidence type="ECO:0000256" key="3">
    <source>
        <dbReference type="ARBA" id="ARBA00021872"/>
    </source>
</evidence>
<evidence type="ECO:0000256" key="6">
    <source>
        <dbReference type="ARBA" id="ARBA00023222"/>
    </source>
</evidence>
<comment type="caution">
    <text evidence="12">The sequence shown here is derived from an EMBL/GenBank/DDBJ whole genome shotgun (WGS) entry which is preliminary data.</text>
</comment>
<organism evidence="12 13">
    <name type="scientific">Candidatus Limenecus avicola</name>
    <dbReference type="NCBI Taxonomy" id="2840847"/>
    <lineage>
        <taxon>Bacteria</taxon>
        <taxon>Bacillati</taxon>
        <taxon>Bacillota</taxon>
        <taxon>Clostridia</taxon>
        <taxon>Eubacteriales</taxon>
        <taxon>Clostridiaceae</taxon>
        <taxon>Clostridiaceae incertae sedis</taxon>
        <taxon>Candidatus Limenecus</taxon>
    </lineage>
</organism>
<dbReference type="SUPFAM" id="SSF53850">
    <property type="entry name" value="Periplasmic binding protein-like II"/>
    <property type="match status" value="1"/>
</dbReference>
<dbReference type="InterPro" id="IPR045865">
    <property type="entry name" value="ACT-like_dom_sf"/>
</dbReference>
<dbReference type="PIRSF" id="PIRSF001500">
    <property type="entry name" value="Chor_mut_pdt_Ppr"/>
    <property type="match status" value="1"/>
</dbReference>
<dbReference type="Gene3D" id="3.40.190.10">
    <property type="entry name" value="Periplasmic binding protein-like II"/>
    <property type="match status" value="2"/>
</dbReference>
<evidence type="ECO:0000313" key="13">
    <source>
        <dbReference type="Proteomes" id="UP000886748"/>
    </source>
</evidence>
<dbReference type="Gene3D" id="3.30.70.260">
    <property type="match status" value="1"/>
</dbReference>
<keyword evidence="6" id="KW-0584">Phenylalanine biosynthesis</keyword>
<name>A0A9D1MZT7_9CLOT</name>
<comment type="pathway">
    <text evidence="1">Amino-acid biosynthesis; L-phenylalanine biosynthesis; phenylpyruvate from prephenate: step 1/1.</text>
</comment>
<dbReference type="Pfam" id="PF00800">
    <property type="entry name" value="PDT"/>
    <property type="match status" value="1"/>
</dbReference>
<evidence type="ECO:0000256" key="9">
    <source>
        <dbReference type="PIRSR" id="PIRSR001500-2"/>
    </source>
</evidence>
<dbReference type="NCBIfam" id="NF008865">
    <property type="entry name" value="PRK11898.1"/>
    <property type="match status" value="1"/>
</dbReference>
<evidence type="ECO:0000313" key="12">
    <source>
        <dbReference type="EMBL" id="HIU92058.1"/>
    </source>
</evidence>
<evidence type="ECO:0000259" key="11">
    <source>
        <dbReference type="PROSITE" id="PS51671"/>
    </source>
</evidence>
<dbReference type="InterPro" id="IPR018528">
    <property type="entry name" value="Preph_deHydtase_CS"/>
</dbReference>
<dbReference type="AlphaFoldDB" id="A0A9D1MZT7"/>
<feature type="site" description="Essential for prephenate dehydratase activity" evidence="9">
    <location>
        <position position="187"/>
    </location>
</feature>
<dbReference type="InterPro" id="IPR001086">
    <property type="entry name" value="Preph_deHydtase"/>
</dbReference>
<proteinExistence type="predicted"/>
<accession>A0A9D1MZT7</accession>
<sequence>MIEINKEIKELLFLGPQGSYCETAKNQFLSLLPAKDVEQKPFSTVKSIIEYVKDNEYAAAVIPVENSIEGIVRETMDNMLNLNDPSIQISAETVIPVNHCLVSKAGSIRGIKKIISHPQALAQCRNFIEKHFGSNIEQIEKASTSKAAQELTELDDSYAAIANKRTAEIFKLNVLAKNINDEKDNKTRFILLSRCTTTPTDSDKTSIAFATKNQSGALVKVLNVFDSLNINLLYIDSRPSKKNLGEYVFFVDFEGHIKDEPSQKVLDLIKLNTNYIKILGSYRRF</sequence>
<dbReference type="PROSITE" id="PS00857">
    <property type="entry name" value="PREPHENATE_DEHYDR_1"/>
    <property type="match status" value="1"/>
</dbReference>
<feature type="domain" description="ACT" evidence="11">
    <location>
        <begin position="206"/>
        <end position="283"/>
    </location>
</feature>
<evidence type="ECO:0000256" key="1">
    <source>
        <dbReference type="ARBA" id="ARBA00004741"/>
    </source>
</evidence>
<comment type="catalytic activity">
    <reaction evidence="8">
        <text>prephenate + H(+) = 3-phenylpyruvate + CO2 + H2O</text>
        <dbReference type="Rhea" id="RHEA:21648"/>
        <dbReference type="ChEBI" id="CHEBI:15377"/>
        <dbReference type="ChEBI" id="CHEBI:15378"/>
        <dbReference type="ChEBI" id="CHEBI:16526"/>
        <dbReference type="ChEBI" id="CHEBI:18005"/>
        <dbReference type="ChEBI" id="CHEBI:29934"/>
        <dbReference type="EC" id="4.2.1.51"/>
    </reaction>
</comment>
<dbReference type="Pfam" id="PF01842">
    <property type="entry name" value="ACT"/>
    <property type="match status" value="1"/>
</dbReference>
<evidence type="ECO:0000259" key="10">
    <source>
        <dbReference type="PROSITE" id="PS51171"/>
    </source>
</evidence>
<dbReference type="PANTHER" id="PTHR21022">
    <property type="entry name" value="PREPHENATE DEHYDRATASE P PROTEIN"/>
    <property type="match status" value="1"/>
</dbReference>
<keyword evidence="7 12" id="KW-0456">Lyase</keyword>
<dbReference type="FunFam" id="3.40.190.10:FF:000034">
    <property type="entry name" value="Chorismate mutase/prephenate dehydratase"/>
    <property type="match status" value="1"/>
</dbReference>
<evidence type="ECO:0000256" key="5">
    <source>
        <dbReference type="ARBA" id="ARBA00023141"/>
    </source>
</evidence>
<evidence type="ECO:0000256" key="4">
    <source>
        <dbReference type="ARBA" id="ARBA00022605"/>
    </source>
</evidence>